<feature type="compositionally biased region" description="Basic and acidic residues" evidence="1">
    <location>
        <begin position="302"/>
        <end position="313"/>
    </location>
</feature>
<feature type="region of interest" description="Disordered" evidence="1">
    <location>
        <begin position="201"/>
        <end position="224"/>
    </location>
</feature>
<dbReference type="SUPFAM" id="SSF56219">
    <property type="entry name" value="DNase I-like"/>
    <property type="match status" value="1"/>
</dbReference>
<dbReference type="Proteomes" id="UP001189429">
    <property type="component" value="Unassembled WGS sequence"/>
</dbReference>
<feature type="non-terminal residue" evidence="2">
    <location>
        <position position="899"/>
    </location>
</feature>
<sequence>MARSLRCGGGGSRRSKTYWMCSCGGWNWDWRTTCLGCAYAAPPWVLDAAAVRARPQAGNDGWVGQPRGRRAQRQARGAAASAASAESQTSASGESGARGGRGAAATDRLQAAVGQLEALQAGPPDGVESCFTDVVASQLEAKRAELGEAQRAAAEQKEANAISKGERRLRAARQSLEQKQAARDLAEAQLQKAQQDLAQLDAEAEAQRRQRAAEWAGSSEVPGPLVQLDKLPEAWGSNNFEVAWAAIRAQVEAVRTLLAHAPAAPRRAPWAESCPMGEVSSEGGIHAGGTEPWQPQSAAERGQAERRGDARGEWPKVAQAFKRELVAEELQRRFEARAVVNLAAPECLSRGSVRAGAPIRPALEAGGPSTSGWPRAPRRQAKRQRQLWMSDAGSRCSGSTAMEVIEDFASRHGALPHLVVLQETRLAPHRLEEARSAARRLGYAAFLHAAAPTEKEGPLANSGGVAALSYLQAAESVWMAPCGLRHRMIGVTVAAASGLQFLACSLYLQDALGPKGINLDIFAAFGDMVLSDGMPWLAQGDFNVEPGTLRELGWPRVQRGTCLGPAECTCVAQGAEHVCDWFVGSFCLAHGVREATALDGFGLCPRKPVRLLLQDVRPDALVQVLVRPGRFPDVDAAACRPHEDAAVQVHRRVGRTRWQVEPCSWTWELGSRPSDACEAARQWIQVVESTLVGIHGIDDGDLPRYLGRSEGPKVVLKPLSAVVKREYRRRHSALPHAIRQALDVALQRLTADKTQRWQPVREPWYERQVERVLADVEAATVAACDEDEVEALEFDIGESGDLVSQAGLHGDPEAIAVLRRRLASFQRRDGCKSSASWRAWAKEAVQQGRRLAHRFAKAVPPPQVVDPDTGRPLAGMLAVGQLEANWQALWQQEGLQIGR</sequence>
<gene>
    <name evidence="2" type="ORF">PCOR1329_LOCUS55736</name>
</gene>
<dbReference type="EMBL" id="CAUYUJ010016841">
    <property type="protein sequence ID" value="CAK0869342.1"/>
    <property type="molecule type" value="Genomic_DNA"/>
</dbReference>
<feature type="region of interest" description="Disordered" evidence="1">
    <location>
        <begin position="359"/>
        <end position="383"/>
    </location>
</feature>
<accession>A0ABN9V8P9</accession>
<feature type="region of interest" description="Disordered" evidence="1">
    <location>
        <begin position="262"/>
        <end position="313"/>
    </location>
</feature>
<reference evidence="2" key="1">
    <citation type="submission" date="2023-10" db="EMBL/GenBank/DDBJ databases">
        <authorList>
            <person name="Chen Y."/>
            <person name="Shah S."/>
            <person name="Dougan E. K."/>
            <person name="Thang M."/>
            <person name="Chan C."/>
        </authorList>
    </citation>
    <scope>NUCLEOTIDE SEQUENCE [LARGE SCALE GENOMIC DNA]</scope>
</reference>
<proteinExistence type="predicted"/>
<evidence type="ECO:0000313" key="3">
    <source>
        <dbReference type="Proteomes" id="UP001189429"/>
    </source>
</evidence>
<evidence type="ECO:0000313" key="2">
    <source>
        <dbReference type="EMBL" id="CAK0869342.1"/>
    </source>
</evidence>
<feature type="compositionally biased region" description="Low complexity" evidence="1">
    <location>
        <begin position="74"/>
        <end position="95"/>
    </location>
</feature>
<name>A0ABN9V8P9_9DINO</name>
<feature type="compositionally biased region" description="Low complexity" evidence="1">
    <location>
        <begin position="262"/>
        <end position="271"/>
    </location>
</feature>
<keyword evidence="3" id="KW-1185">Reference proteome</keyword>
<comment type="caution">
    <text evidence="2">The sequence shown here is derived from an EMBL/GenBank/DDBJ whole genome shotgun (WGS) entry which is preliminary data.</text>
</comment>
<protein>
    <submittedName>
        <fullName evidence="2">Uncharacterized protein</fullName>
    </submittedName>
</protein>
<dbReference type="InterPro" id="IPR036691">
    <property type="entry name" value="Endo/exonu/phosph_ase_sf"/>
</dbReference>
<feature type="region of interest" description="Disordered" evidence="1">
    <location>
        <begin position="57"/>
        <end position="106"/>
    </location>
</feature>
<organism evidence="2 3">
    <name type="scientific">Prorocentrum cordatum</name>
    <dbReference type="NCBI Taxonomy" id="2364126"/>
    <lineage>
        <taxon>Eukaryota</taxon>
        <taxon>Sar</taxon>
        <taxon>Alveolata</taxon>
        <taxon>Dinophyceae</taxon>
        <taxon>Prorocentrales</taxon>
        <taxon>Prorocentraceae</taxon>
        <taxon>Prorocentrum</taxon>
    </lineage>
</organism>
<evidence type="ECO:0000256" key="1">
    <source>
        <dbReference type="SAM" id="MobiDB-lite"/>
    </source>
</evidence>